<accession>A0ABT0Z1U1</accession>
<comment type="caution">
    <text evidence="1">The sequence shown here is derived from an EMBL/GenBank/DDBJ whole genome shotgun (WGS) entry which is preliminary data.</text>
</comment>
<evidence type="ECO:0008006" key="3">
    <source>
        <dbReference type="Google" id="ProtNLM"/>
    </source>
</evidence>
<evidence type="ECO:0000313" key="1">
    <source>
        <dbReference type="EMBL" id="MCM8569703.1"/>
    </source>
</evidence>
<reference evidence="1" key="1">
    <citation type="submission" date="2022-06" db="EMBL/GenBank/DDBJ databases">
        <title>Gramella sediminis sp. nov., isolated from deep-sea sediment of the Indian Ocean.</title>
        <authorList>
            <person name="Yang L."/>
        </authorList>
    </citation>
    <scope>NUCLEOTIDE SEQUENCE</scope>
    <source>
        <strain evidence="1">HMD3159</strain>
    </source>
</reference>
<dbReference type="RefSeq" id="WP_252113021.1">
    <property type="nucleotide sequence ID" value="NZ_JAMSCK010000003.1"/>
</dbReference>
<protein>
    <recommendedName>
        <fullName evidence="3">DUF4494 domain-containing protein</fullName>
    </recommendedName>
</protein>
<sequence>MVRVIDYLERQNEEGESFYVLVLQGGIQMVKSKQTNRFYVTAKRSTISSTFDEATCQTLIGTELPGKIEKVETEPYEYTIKDTGEVIELDYRYEYQEEENKPEREPVEKSNTSIDDIVKMTEKQVFSMNGVE</sequence>
<gene>
    <name evidence="1" type="ORF">NE848_09950</name>
</gene>
<proteinExistence type="predicted"/>
<name>A0ABT0Z1U1_9FLAO</name>
<dbReference type="EMBL" id="JAMSCK010000003">
    <property type="protein sequence ID" value="MCM8569703.1"/>
    <property type="molecule type" value="Genomic_DNA"/>
</dbReference>
<keyword evidence="2" id="KW-1185">Reference proteome</keyword>
<evidence type="ECO:0000313" key="2">
    <source>
        <dbReference type="Proteomes" id="UP001155077"/>
    </source>
</evidence>
<dbReference type="Proteomes" id="UP001155077">
    <property type="component" value="Unassembled WGS sequence"/>
</dbReference>
<organism evidence="1 2">
    <name type="scientific">Gramella jeungdoensis</name>
    <dbReference type="NCBI Taxonomy" id="708091"/>
    <lineage>
        <taxon>Bacteria</taxon>
        <taxon>Pseudomonadati</taxon>
        <taxon>Bacteroidota</taxon>
        <taxon>Flavobacteriia</taxon>
        <taxon>Flavobacteriales</taxon>
        <taxon>Flavobacteriaceae</taxon>
        <taxon>Christiangramia</taxon>
    </lineage>
</organism>